<evidence type="ECO:0000313" key="6">
    <source>
        <dbReference type="EMBL" id="KGI78253.1"/>
    </source>
</evidence>
<dbReference type="AlphaFoldDB" id="A0A099CWA0"/>
<keyword evidence="8" id="KW-1185">Reference proteome</keyword>
<evidence type="ECO:0000256" key="4">
    <source>
        <dbReference type="PROSITE-ProRule" id="PRU00335"/>
    </source>
</evidence>
<dbReference type="RefSeq" id="WP_043100880.1">
    <property type="nucleotide sequence ID" value="NZ_JACHET010000001.1"/>
</dbReference>
<comment type="caution">
    <text evidence="6">The sequence shown here is derived from an EMBL/GenBank/DDBJ whole genome shotgun (WGS) entry which is preliminary data.</text>
</comment>
<dbReference type="Gene3D" id="1.10.357.10">
    <property type="entry name" value="Tetracycline Repressor, domain 2"/>
    <property type="match status" value="1"/>
</dbReference>
<evidence type="ECO:0000256" key="1">
    <source>
        <dbReference type="ARBA" id="ARBA00023015"/>
    </source>
</evidence>
<evidence type="ECO:0000259" key="5">
    <source>
        <dbReference type="PROSITE" id="PS50977"/>
    </source>
</evidence>
<evidence type="ECO:0000313" key="9">
    <source>
        <dbReference type="Proteomes" id="UP000560000"/>
    </source>
</evidence>
<evidence type="ECO:0000313" key="7">
    <source>
        <dbReference type="EMBL" id="MBB6183272.1"/>
    </source>
</evidence>
<accession>A0A099CWA0</accession>
<dbReference type="PROSITE" id="PS50977">
    <property type="entry name" value="HTH_TETR_2"/>
    <property type="match status" value="1"/>
</dbReference>
<dbReference type="PRINTS" id="PR00455">
    <property type="entry name" value="HTHTETR"/>
</dbReference>
<keyword evidence="2 4" id="KW-0238">DNA-binding</keyword>
<sequence length="195" mass="21049">MKNSQEKKQQNRQLILGAAARLFRERGIHGVSVSDVMQEAGMTHGGFYRHFADKDELVVQAIASALDPSSDDHSRPKPDDILQFAEAYLSIAHRDDAGTGCVFAALGTELVRGSAPGRHVMTKAMQRRIESFTRTGTGETSTERRQAAIGSWAAMVGAVVLSRLSDDPALADELLSETAAWIAAGQKTASDRPAR</sequence>
<keyword evidence="3" id="KW-0804">Transcription</keyword>
<dbReference type="Proteomes" id="UP000560000">
    <property type="component" value="Unassembled WGS sequence"/>
</dbReference>
<dbReference type="Pfam" id="PF00440">
    <property type="entry name" value="TetR_N"/>
    <property type="match status" value="1"/>
</dbReference>
<reference evidence="6 8" key="1">
    <citation type="submission" date="2014-09" db="EMBL/GenBank/DDBJ databases">
        <title>Xanthomonadaceae 3.5X direct submission.</title>
        <authorList>
            <person name="Fang T."/>
            <person name="Wang H."/>
        </authorList>
    </citation>
    <scope>NUCLEOTIDE SEQUENCE [LARGE SCALE GENOMIC DNA]</scope>
    <source>
        <strain evidence="6 8">3.5X</strain>
    </source>
</reference>
<dbReference type="EMBL" id="JROI01000010">
    <property type="protein sequence ID" value="KGI78253.1"/>
    <property type="molecule type" value="Genomic_DNA"/>
</dbReference>
<evidence type="ECO:0000256" key="2">
    <source>
        <dbReference type="ARBA" id="ARBA00023125"/>
    </source>
</evidence>
<reference evidence="7 9" key="2">
    <citation type="submission" date="2020-08" db="EMBL/GenBank/DDBJ databases">
        <title>Genomic Encyclopedia of Type Strains, Phase IV (KMG-IV): sequencing the most valuable type-strain genomes for metagenomic binning, comparative biology and taxonomic classification.</title>
        <authorList>
            <person name="Goeker M."/>
        </authorList>
    </citation>
    <scope>NUCLEOTIDE SEQUENCE [LARGE SCALE GENOMIC DNA]</scope>
    <source>
        <strain evidence="7 9">DSM 107085</strain>
    </source>
</reference>
<gene>
    <name evidence="7" type="ORF">HNQ86_000617</name>
    <name evidence="6" type="ORF">LF63_0107980</name>
</gene>
<dbReference type="GO" id="GO:0003677">
    <property type="term" value="F:DNA binding"/>
    <property type="evidence" value="ECO:0007669"/>
    <property type="project" value="UniProtKB-UniRule"/>
</dbReference>
<dbReference type="EMBL" id="JACHET010000001">
    <property type="protein sequence ID" value="MBB6183272.1"/>
    <property type="molecule type" value="Genomic_DNA"/>
</dbReference>
<dbReference type="STRING" id="1543381.LF63_0107980"/>
<evidence type="ECO:0000313" key="8">
    <source>
        <dbReference type="Proteomes" id="UP000029708"/>
    </source>
</evidence>
<feature type="DNA-binding region" description="H-T-H motif" evidence="4">
    <location>
        <begin position="32"/>
        <end position="51"/>
    </location>
</feature>
<dbReference type="PANTHER" id="PTHR47506:SF7">
    <property type="entry name" value="TRANSCRIPTIONAL REGULATORY PROTEIN"/>
    <property type="match status" value="1"/>
</dbReference>
<dbReference type="HOGENOM" id="CLU_069356_28_2_6"/>
<dbReference type="SUPFAM" id="SSF46689">
    <property type="entry name" value="Homeodomain-like"/>
    <property type="match status" value="1"/>
</dbReference>
<feature type="domain" description="HTH tetR-type" evidence="5">
    <location>
        <begin position="9"/>
        <end position="69"/>
    </location>
</feature>
<dbReference type="SUPFAM" id="SSF48498">
    <property type="entry name" value="Tetracyclin repressor-like, C-terminal domain"/>
    <property type="match status" value="1"/>
</dbReference>
<dbReference type="OrthoDB" id="9798857at2"/>
<protein>
    <submittedName>
        <fullName evidence="7">TetR/AcrR family transcriptional repressor of nem operon</fullName>
    </submittedName>
</protein>
<organism evidence="6 8">
    <name type="scientific">Oleiagrimonas soli</name>
    <dbReference type="NCBI Taxonomy" id="1543381"/>
    <lineage>
        <taxon>Bacteria</taxon>
        <taxon>Pseudomonadati</taxon>
        <taxon>Pseudomonadota</taxon>
        <taxon>Gammaproteobacteria</taxon>
        <taxon>Lysobacterales</taxon>
        <taxon>Rhodanobacteraceae</taxon>
        <taxon>Oleiagrimonas</taxon>
    </lineage>
</organism>
<dbReference type="InterPro" id="IPR009057">
    <property type="entry name" value="Homeodomain-like_sf"/>
</dbReference>
<evidence type="ECO:0000256" key="3">
    <source>
        <dbReference type="ARBA" id="ARBA00023163"/>
    </source>
</evidence>
<dbReference type="InterPro" id="IPR036271">
    <property type="entry name" value="Tet_transcr_reg_TetR-rel_C_sf"/>
</dbReference>
<dbReference type="Proteomes" id="UP000029708">
    <property type="component" value="Unassembled WGS sequence"/>
</dbReference>
<dbReference type="Gene3D" id="1.10.10.60">
    <property type="entry name" value="Homeodomain-like"/>
    <property type="match status" value="1"/>
</dbReference>
<proteinExistence type="predicted"/>
<dbReference type="InterPro" id="IPR001647">
    <property type="entry name" value="HTH_TetR"/>
</dbReference>
<name>A0A099CWA0_9GAMM</name>
<dbReference type="PANTHER" id="PTHR47506">
    <property type="entry name" value="TRANSCRIPTIONAL REGULATORY PROTEIN"/>
    <property type="match status" value="1"/>
</dbReference>
<keyword evidence="1" id="KW-0805">Transcription regulation</keyword>